<name>A0ABT7SDC6_9CELL</name>
<keyword evidence="1" id="KW-1133">Transmembrane helix</keyword>
<evidence type="ECO:0000313" key="2">
    <source>
        <dbReference type="EMBL" id="MDM7854059.1"/>
    </source>
</evidence>
<proteinExistence type="predicted"/>
<evidence type="ECO:0000256" key="1">
    <source>
        <dbReference type="SAM" id="Phobius"/>
    </source>
</evidence>
<feature type="transmembrane region" description="Helical" evidence="1">
    <location>
        <begin position="75"/>
        <end position="93"/>
    </location>
</feature>
<feature type="transmembrane region" description="Helical" evidence="1">
    <location>
        <begin position="99"/>
        <end position="117"/>
    </location>
</feature>
<gene>
    <name evidence="2" type="ORF">QRT04_03870</name>
</gene>
<keyword evidence="1" id="KW-0472">Membrane</keyword>
<keyword evidence="1" id="KW-0812">Transmembrane</keyword>
<evidence type="ECO:0008006" key="4">
    <source>
        <dbReference type="Google" id="ProtNLM"/>
    </source>
</evidence>
<comment type="caution">
    <text evidence="2">The sequence shown here is derived from an EMBL/GenBank/DDBJ whole genome shotgun (WGS) entry which is preliminary data.</text>
</comment>
<evidence type="ECO:0000313" key="3">
    <source>
        <dbReference type="Proteomes" id="UP001529338"/>
    </source>
</evidence>
<reference evidence="2 3" key="1">
    <citation type="submission" date="2023-06" db="EMBL/GenBank/DDBJ databases">
        <title>Cellulomonas sp. MW4 Whole genome sequence.</title>
        <authorList>
            <person name="Park S."/>
        </authorList>
    </citation>
    <scope>NUCLEOTIDE SEQUENCE [LARGE SCALE GENOMIC DNA]</scope>
    <source>
        <strain evidence="2 3">MW4</strain>
    </source>
</reference>
<keyword evidence="3" id="KW-1185">Reference proteome</keyword>
<sequence>MLSRRPALVVAVCVLVLLEAALFAGLGVAYLVDALRGATDLVGATVFLALFFLAIAALLVLCVRGLWQGRRWARSPVVTWQVLLVVLALAAMSSGVSTAVSVGILVLAGAILVGLFLPSVHAATSGRSAPAGES</sequence>
<organism evidence="2 3">
    <name type="scientific">Cellulomonas alba</name>
    <dbReference type="NCBI Taxonomy" id="3053467"/>
    <lineage>
        <taxon>Bacteria</taxon>
        <taxon>Bacillati</taxon>
        <taxon>Actinomycetota</taxon>
        <taxon>Actinomycetes</taxon>
        <taxon>Micrococcales</taxon>
        <taxon>Cellulomonadaceae</taxon>
        <taxon>Cellulomonas</taxon>
    </lineage>
</organism>
<dbReference type="EMBL" id="JAUCGQ010000001">
    <property type="protein sequence ID" value="MDM7854059.1"/>
    <property type="molecule type" value="Genomic_DNA"/>
</dbReference>
<dbReference type="Proteomes" id="UP001529338">
    <property type="component" value="Unassembled WGS sequence"/>
</dbReference>
<protein>
    <recommendedName>
        <fullName evidence="4">Integral membrane protein</fullName>
    </recommendedName>
</protein>
<dbReference type="RefSeq" id="WP_289453641.1">
    <property type="nucleotide sequence ID" value="NZ_JAUCGQ010000001.1"/>
</dbReference>
<accession>A0ABT7SDC6</accession>
<feature type="transmembrane region" description="Helical" evidence="1">
    <location>
        <begin position="41"/>
        <end position="63"/>
    </location>
</feature>